<sequence length="327" mass="36053">MASSCSTTGHVWFMIMIFVSVLGDGDGVVVSKDGSGDYDTISKAIAKAPNLSKEAYTIYVRAGTYKEFVTVPPHKTNIVLIGHSPQTTKIVAPANTKGTTIDIYGAGFMAQNMAFVNSADLNASAAVAVRNEADHSVFFQCSIEGFQDTLWAVSGRQFYKNCDIYGTVDFVYGNAAAVFQDCSLFARYREYVTFTAQSREKASERTGFTFQRCKFTISPEEWHRMSQVHATLGRPWRPYSTVAIMDSYIDSIVDSKGWEEMPGQPIDKVTFVEFNNKGPGSNTSGRVNWTGVRLLTHLNQAMPFTASTLLDADSWIPKKGVPYDSGF</sequence>
<protein>
    <submittedName>
        <fullName evidence="1">Uncharacterized protein</fullName>
    </submittedName>
</protein>
<dbReference type="Proteomes" id="UP000828941">
    <property type="component" value="Chromosome 2"/>
</dbReference>
<proteinExistence type="predicted"/>
<dbReference type="EMBL" id="CM039427">
    <property type="protein sequence ID" value="KAI4355875.1"/>
    <property type="molecule type" value="Genomic_DNA"/>
</dbReference>
<name>A0ACB9Q5L4_BAUVA</name>
<comment type="caution">
    <text evidence="1">The sequence shown here is derived from an EMBL/GenBank/DDBJ whole genome shotgun (WGS) entry which is preliminary data.</text>
</comment>
<accession>A0ACB9Q5L4</accession>
<gene>
    <name evidence="1" type="ORF">L6164_004604</name>
</gene>
<reference evidence="1 2" key="1">
    <citation type="journal article" date="2022" name="DNA Res.">
        <title>Chromosomal-level genome assembly of the orchid tree Bauhinia variegata (Leguminosae; Cercidoideae) supports the allotetraploid origin hypothesis of Bauhinia.</title>
        <authorList>
            <person name="Zhong Y."/>
            <person name="Chen Y."/>
            <person name="Zheng D."/>
            <person name="Pang J."/>
            <person name="Liu Y."/>
            <person name="Luo S."/>
            <person name="Meng S."/>
            <person name="Qian L."/>
            <person name="Wei D."/>
            <person name="Dai S."/>
            <person name="Zhou R."/>
        </authorList>
    </citation>
    <scope>NUCLEOTIDE SEQUENCE [LARGE SCALE GENOMIC DNA]</scope>
    <source>
        <strain evidence="1">BV-YZ2020</strain>
    </source>
</reference>
<evidence type="ECO:0000313" key="1">
    <source>
        <dbReference type="EMBL" id="KAI4355875.1"/>
    </source>
</evidence>
<organism evidence="1 2">
    <name type="scientific">Bauhinia variegata</name>
    <name type="common">Purple orchid tree</name>
    <name type="synonym">Phanera variegata</name>
    <dbReference type="NCBI Taxonomy" id="167791"/>
    <lineage>
        <taxon>Eukaryota</taxon>
        <taxon>Viridiplantae</taxon>
        <taxon>Streptophyta</taxon>
        <taxon>Embryophyta</taxon>
        <taxon>Tracheophyta</taxon>
        <taxon>Spermatophyta</taxon>
        <taxon>Magnoliopsida</taxon>
        <taxon>eudicotyledons</taxon>
        <taxon>Gunneridae</taxon>
        <taxon>Pentapetalae</taxon>
        <taxon>rosids</taxon>
        <taxon>fabids</taxon>
        <taxon>Fabales</taxon>
        <taxon>Fabaceae</taxon>
        <taxon>Cercidoideae</taxon>
        <taxon>Cercideae</taxon>
        <taxon>Bauhiniinae</taxon>
        <taxon>Bauhinia</taxon>
    </lineage>
</organism>
<evidence type="ECO:0000313" key="2">
    <source>
        <dbReference type="Proteomes" id="UP000828941"/>
    </source>
</evidence>
<keyword evidence="2" id="KW-1185">Reference proteome</keyword>